<dbReference type="RefSeq" id="WP_230035909.1">
    <property type="nucleotide sequence ID" value="NZ_JAJJMM010000001.1"/>
</dbReference>
<gene>
    <name evidence="1" type="ORF">LNP81_11420</name>
</gene>
<dbReference type="EMBL" id="JAJJMM010000001">
    <property type="protein sequence ID" value="MCC9063597.1"/>
    <property type="molecule type" value="Genomic_DNA"/>
</dbReference>
<reference evidence="1" key="1">
    <citation type="submission" date="2021-11" db="EMBL/GenBank/DDBJ databases">
        <title>Description of novel Flavobacterium species.</title>
        <authorList>
            <person name="Saticioglu I.B."/>
            <person name="Ay H."/>
            <person name="Altun S."/>
            <person name="Duman M."/>
        </authorList>
    </citation>
    <scope>NUCLEOTIDE SEQUENCE</scope>
    <source>
        <strain evidence="1">F-30</strain>
    </source>
</reference>
<keyword evidence="2" id="KW-1185">Reference proteome</keyword>
<evidence type="ECO:0000313" key="1">
    <source>
        <dbReference type="EMBL" id="MCC9063597.1"/>
    </source>
</evidence>
<organism evidence="1 2">
    <name type="scientific">Flavobacterium piscisymbiosum</name>
    <dbReference type="NCBI Taxonomy" id="2893753"/>
    <lineage>
        <taxon>Bacteria</taxon>
        <taxon>Pseudomonadati</taxon>
        <taxon>Bacteroidota</taxon>
        <taxon>Flavobacteriia</taxon>
        <taxon>Flavobacteriales</taxon>
        <taxon>Flavobacteriaceae</taxon>
        <taxon>Flavobacterium</taxon>
    </lineage>
</organism>
<accession>A0ABS8MDN0</accession>
<comment type="caution">
    <text evidence="1">The sequence shown here is derived from an EMBL/GenBank/DDBJ whole genome shotgun (WGS) entry which is preliminary data.</text>
</comment>
<sequence>MTFQEADDLRLFLVNELIKHGFSTIVEEANKRMLEKFDEGNDADKNQYNPSPIKLLTDFLYETIQVFTDFSNENYGELIKKINKNLDGKEIDGIEVELVGQSELFNLSELPNYYEIYNMLGAVREDILRNK</sequence>
<proteinExistence type="predicted"/>
<protein>
    <submittedName>
        <fullName evidence="1">Uncharacterized protein</fullName>
    </submittedName>
</protein>
<dbReference type="Proteomes" id="UP001430679">
    <property type="component" value="Unassembled WGS sequence"/>
</dbReference>
<name>A0ABS8MDN0_9FLAO</name>
<evidence type="ECO:0000313" key="2">
    <source>
        <dbReference type="Proteomes" id="UP001430679"/>
    </source>
</evidence>